<sequence length="130" mass="13870">FLYWILLVLIELGWVAAAFAMLTSCCKSAPKSGASTPRGSVEDSDVIEEKSKVLGMQPSSTAVVVRDLQKKYGTFHAVRGVNFHASKGDCFGLLGVNGAGKTSTFRMLTAETSVSSGEAFLAGFNVNNEW</sequence>
<dbReference type="EMBL" id="BTSY01000003">
    <property type="protein sequence ID" value="GMT18450.1"/>
    <property type="molecule type" value="Genomic_DNA"/>
</dbReference>
<evidence type="ECO:0000259" key="2">
    <source>
        <dbReference type="Pfam" id="PF00005"/>
    </source>
</evidence>
<dbReference type="InterPro" id="IPR027417">
    <property type="entry name" value="P-loop_NTPase"/>
</dbReference>
<dbReference type="PANTHER" id="PTHR19229:SF250">
    <property type="entry name" value="ABC TRANSPORTER DOMAIN-CONTAINING PROTEIN-RELATED"/>
    <property type="match status" value="1"/>
</dbReference>
<comment type="caution">
    <text evidence="3">The sequence shown here is derived from an EMBL/GenBank/DDBJ whole genome shotgun (WGS) entry which is preliminary data.</text>
</comment>
<organism evidence="3 4">
    <name type="scientific">Pristionchus fissidentatus</name>
    <dbReference type="NCBI Taxonomy" id="1538716"/>
    <lineage>
        <taxon>Eukaryota</taxon>
        <taxon>Metazoa</taxon>
        <taxon>Ecdysozoa</taxon>
        <taxon>Nematoda</taxon>
        <taxon>Chromadorea</taxon>
        <taxon>Rhabditida</taxon>
        <taxon>Rhabditina</taxon>
        <taxon>Diplogasteromorpha</taxon>
        <taxon>Diplogasteroidea</taxon>
        <taxon>Neodiplogasteridae</taxon>
        <taxon>Pristionchus</taxon>
    </lineage>
</organism>
<gene>
    <name evidence="3" type="ORF">PFISCL1PPCAC_9747</name>
</gene>
<dbReference type="Proteomes" id="UP001432322">
    <property type="component" value="Unassembled WGS sequence"/>
</dbReference>
<dbReference type="Gene3D" id="3.40.50.300">
    <property type="entry name" value="P-loop containing nucleotide triphosphate hydrolases"/>
    <property type="match status" value="1"/>
</dbReference>
<accession>A0AAV5VKH6</accession>
<dbReference type="AlphaFoldDB" id="A0AAV5VKH6"/>
<feature type="non-terminal residue" evidence="3">
    <location>
        <position position="130"/>
    </location>
</feature>
<protein>
    <recommendedName>
        <fullName evidence="2">ABC transporter domain-containing protein</fullName>
    </recommendedName>
</protein>
<dbReference type="PANTHER" id="PTHR19229">
    <property type="entry name" value="ATP-BINDING CASSETTE TRANSPORTER SUBFAMILY A ABCA"/>
    <property type="match status" value="1"/>
</dbReference>
<keyword evidence="4" id="KW-1185">Reference proteome</keyword>
<evidence type="ECO:0000313" key="4">
    <source>
        <dbReference type="Proteomes" id="UP001432322"/>
    </source>
</evidence>
<feature type="domain" description="ABC transporter" evidence="2">
    <location>
        <begin position="79"/>
        <end position="127"/>
    </location>
</feature>
<dbReference type="InterPro" id="IPR026082">
    <property type="entry name" value="ABCA"/>
</dbReference>
<dbReference type="Pfam" id="PF00005">
    <property type="entry name" value="ABC_tran"/>
    <property type="match status" value="1"/>
</dbReference>
<feature type="signal peptide" evidence="1">
    <location>
        <begin position="1"/>
        <end position="20"/>
    </location>
</feature>
<feature type="chain" id="PRO_5043405905" description="ABC transporter domain-containing protein" evidence="1">
    <location>
        <begin position="21"/>
        <end position="130"/>
    </location>
</feature>
<evidence type="ECO:0000313" key="3">
    <source>
        <dbReference type="EMBL" id="GMT18450.1"/>
    </source>
</evidence>
<evidence type="ECO:0000256" key="1">
    <source>
        <dbReference type="SAM" id="SignalP"/>
    </source>
</evidence>
<dbReference type="GO" id="GO:0140359">
    <property type="term" value="F:ABC-type transporter activity"/>
    <property type="evidence" value="ECO:0007669"/>
    <property type="project" value="InterPro"/>
</dbReference>
<dbReference type="GO" id="GO:0016887">
    <property type="term" value="F:ATP hydrolysis activity"/>
    <property type="evidence" value="ECO:0007669"/>
    <property type="project" value="InterPro"/>
</dbReference>
<proteinExistence type="predicted"/>
<reference evidence="3" key="1">
    <citation type="submission" date="2023-10" db="EMBL/GenBank/DDBJ databases">
        <title>Genome assembly of Pristionchus species.</title>
        <authorList>
            <person name="Yoshida K."/>
            <person name="Sommer R.J."/>
        </authorList>
    </citation>
    <scope>NUCLEOTIDE SEQUENCE</scope>
    <source>
        <strain evidence="3">RS5133</strain>
    </source>
</reference>
<dbReference type="GO" id="GO:0016020">
    <property type="term" value="C:membrane"/>
    <property type="evidence" value="ECO:0007669"/>
    <property type="project" value="InterPro"/>
</dbReference>
<name>A0AAV5VKH6_9BILA</name>
<dbReference type="InterPro" id="IPR003439">
    <property type="entry name" value="ABC_transporter-like_ATP-bd"/>
</dbReference>
<feature type="non-terminal residue" evidence="3">
    <location>
        <position position="1"/>
    </location>
</feature>
<dbReference type="SUPFAM" id="SSF52540">
    <property type="entry name" value="P-loop containing nucleoside triphosphate hydrolases"/>
    <property type="match status" value="1"/>
</dbReference>
<keyword evidence="1" id="KW-0732">Signal</keyword>
<dbReference type="GO" id="GO:0005524">
    <property type="term" value="F:ATP binding"/>
    <property type="evidence" value="ECO:0007669"/>
    <property type="project" value="InterPro"/>
</dbReference>
<dbReference type="GO" id="GO:0005319">
    <property type="term" value="F:lipid transporter activity"/>
    <property type="evidence" value="ECO:0007669"/>
    <property type="project" value="TreeGrafter"/>
</dbReference>